<proteinExistence type="predicted"/>
<gene>
    <name evidence="2" type="ORF">EYW47_21615</name>
</gene>
<evidence type="ECO:0000313" key="3">
    <source>
        <dbReference type="Proteomes" id="UP000295722"/>
    </source>
</evidence>
<dbReference type="AlphaFoldDB" id="A0A4V6PJ31"/>
<dbReference type="RefSeq" id="WP_133196878.1">
    <property type="nucleotide sequence ID" value="NZ_JBHUCW010000033.1"/>
</dbReference>
<feature type="transmembrane region" description="Helical" evidence="1">
    <location>
        <begin position="21"/>
        <end position="38"/>
    </location>
</feature>
<organism evidence="2 3">
    <name type="scientific">Paraburkholderia silviterrae</name>
    <dbReference type="NCBI Taxonomy" id="2528715"/>
    <lineage>
        <taxon>Bacteria</taxon>
        <taxon>Pseudomonadati</taxon>
        <taxon>Pseudomonadota</taxon>
        <taxon>Betaproteobacteria</taxon>
        <taxon>Burkholderiales</taxon>
        <taxon>Burkholderiaceae</taxon>
        <taxon>Paraburkholderia</taxon>
    </lineage>
</organism>
<dbReference type="Proteomes" id="UP000295722">
    <property type="component" value="Unassembled WGS sequence"/>
</dbReference>
<accession>A0A4V6PJ31</accession>
<name>A0A4V6PJ31_9BURK</name>
<evidence type="ECO:0000256" key="1">
    <source>
        <dbReference type="SAM" id="Phobius"/>
    </source>
</evidence>
<keyword evidence="1" id="KW-0472">Membrane</keyword>
<evidence type="ECO:0000313" key="2">
    <source>
        <dbReference type="EMBL" id="TDG21475.1"/>
    </source>
</evidence>
<keyword evidence="1" id="KW-0812">Transmembrane</keyword>
<dbReference type="EMBL" id="SMRP01000011">
    <property type="protein sequence ID" value="TDG21475.1"/>
    <property type="molecule type" value="Genomic_DNA"/>
</dbReference>
<sequence length="99" mass="11362">MEAEIKMIKIRILDDGNFTRWFRLCLIFIGIGLMYWTIKYVEPSLWSGFLLLFGFGIALVGGMTSRAALLKIKPFDSSYKKARKSYEIKDEDNNSGGKK</sequence>
<protein>
    <submittedName>
        <fullName evidence="2">Uncharacterized protein</fullName>
    </submittedName>
</protein>
<feature type="transmembrane region" description="Helical" evidence="1">
    <location>
        <begin position="44"/>
        <end position="63"/>
    </location>
</feature>
<keyword evidence="1" id="KW-1133">Transmembrane helix</keyword>
<keyword evidence="3" id="KW-1185">Reference proteome</keyword>
<reference evidence="2 3" key="1">
    <citation type="submission" date="2019-03" db="EMBL/GenBank/DDBJ databases">
        <title>Paraburkholderia sp. 4M-K11, isolated from subtropical forest soil.</title>
        <authorList>
            <person name="Gao Z.-H."/>
            <person name="Qiu L.-H."/>
        </authorList>
    </citation>
    <scope>NUCLEOTIDE SEQUENCE [LARGE SCALE GENOMIC DNA]</scope>
    <source>
        <strain evidence="2 3">4M-K11</strain>
    </source>
</reference>
<comment type="caution">
    <text evidence="2">The sequence shown here is derived from an EMBL/GenBank/DDBJ whole genome shotgun (WGS) entry which is preliminary data.</text>
</comment>
<dbReference type="OrthoDB" id="9104095at2"/>